<proteinExistence type="predicted"/>
<dbReference type="EMBL" id="CP065383">
    <property type="protein sequence ID" value="QPM67096.1"/>
    <property type="molecule type" value="Genomic_DNA"/>
</dbReference>
<dbReference type="Proteomes" id="UP000594463">
    <property type="component" value="Chromosome"/>
</dbReference>
<dbReference type="InterPro" id="IPR038071">
    <property type="entry name" value="UROD/MetE-like_sf"/>
</dbReference>
<dbReference type="PANTHER" id="PTHR47099">
    <property type="entry name" value="METHYLCOBAMIDE:COM METHYLTRANSFERASE MTBA"/>
    <property type="match status" value="1"/>
</dbReference>
<protein>
    <recommendedName>
        <fullName evidence="1">Uroporphyrinogen decarboxylase (URO-D) domain-containing protein</fullName>
    </recommendedName>
</protein>
<gene>
    <name evidence="2" type="ORF">RT761_00284</name>
</gene>
<dbReference type="RefSeq" id="WP_218112319.1">
    <property type="nucleotide sequence ID" value="NZ_CP065383.1"/>
</dbReference>
<evidence type="ECO:0000259" key="1">
    <source>
        <dbReference type="Pfam" id="PF01208"/>
    </source>
</evidence>
<reference evidence="2 3" key="1">
    <citation type="journal article" date="2021" name="Nat. Commun.">
        <title>Isolation of a member of the candidate phylum Atribacteria reveals a unique cell membrane structure.</title>
        <authorList>
            <person name="Taiki K."/>
            <person name="Nobu M.K."/>
            <person name="Kusada H."/>
            <person name="Meng X.-Y."/>
            <person name="Hosoki N."/>
            <person name="Uematsu K."/>
            <person name="Yoshioka H."/>
            <person name="Kamagata Y."/>
            <person name="Tamaki H."/>
        </authorList>
    </citation>
    <scope>NUCLEOTIDE SEQUENCE [LARGE SCALE GENOMIC DNA]</scope>
    <source>
        <strain evidence="2 3">RT761</strain>
    </source>
</reference>
<evidence type="ECO:0000313" key="3">
    <source>
        <dbReference type="Proteomes" id="UP000594463"/>
    </source>
</evidence>
<dbReference type="GO" id="GO:0006779">
    <property type="term" value="P:porphyrin-containing compound biosynthetic process"/>
    <property type="evidence" value="ECO:0007669"/>
    <property type="project" value="InterPro"/>
</dbReference>
<dbReference type="PANTHER" id="PTHR47099:SF1">
    <property type="entry name" value="METHYLCOBAMIDE:COM METHYLTRANSFERASE MTBA"/>
    <property type="match status" value="1"/>
</dbReference>
<dbReference type="Pfam" id="PF01208">
    <property type="entry name" value="URO-D"/>
    <property type="match status" value="1"/>
</dbReference>
<dbReference type="KEGG" id="alam:RT761_00284"/>
<feature type="domain" description="Uroporphyrinogen decarboxylase (URO-D)" evidence="1">
    <location>
        <begin position="214"/>
        <end position="409"/>
    </location>
</feature>
<dbReference type="GO" id="GO:0004853">
    <property type="term" value="F:uroporphyrinogen decarboxylase activity"/>
    <property type="evidence" value="ECO:0007669"/>
    <property type="project" value="InterPro"/>
</dbReference>
<dbReference type="AlphaFoldDB" id="A0A7T1F2A2"/>
<dbReference type="SUPFAM" id="SSF51726">
    <property type="entry name" value="UROD/MetE-like"/>
    <property type="match status" value="1"/>
</dbReference>
<sequence length="410" mass="46433">MTSRERVLAAINHKEPDRVAVDFSGHRSSGIMAIAYARLKKYLGITSGDIYVYDIPQQLAIVEPEVLDRFHIDVIELGRGFGLEKEYWKEWELPDGTPCKIPAYINLAKEADDWFVCSDDGTRIATQPKDSLYFDQIYFPLENANDLKSVDFDAAFEKSMWTKLSSPPAPLSYDPEGIRLLREGAKKLRESTDRAIVGLYGGNLHEIPQFLFRADNWFMMLASEPEKTHHFLDQLVEYHSKNLEKYLSAVGDYIDIIQFGDDLGMQTGPQMSKKMYDTFFKPRHGCLWKQAKKLADVKVMLHCCGGVYPLLPSLIEAGLDIINPVQTTCKDMEPERLKREFGQDMVFWGGGCNTRDVLGVGTPEQVAEDVRERVRILAPGGGFVFQQIHNIMANVPPENIEAMFNAIHSA</sequence>
<organism evidence="2 3">
    <name type="scientific">Atribacter laminatus</name>
    <dbReference type="NCBI Taxonomy" id="2847778"/>
    <lineage>
        <taxon>Bacteria</taxon>
        <taxon>Pseudomonadati</taxon>
        <taxon>Atribacterota</taxon>
        <taxon>Atribacteria</taxon>
        <taxon>Atribacterales</taxon>
        <taxon>Atribacteraceae</taxon>
        <taxon>Atribacter</taxon>
    </lineage>
</organism>
<keyword evidence="3" id="KW-1185">Reference proteome</keyword>
<accession>A0A7T1F2A2</accession>
<evidence type="ECO:0000313" key="2">
    <source>
        <dbReference type="EMBL" id="QPM67096.1"/>
    </source>
</evidence>
<dbReference type="Gene3D" id="3.20.20.210">
    <property type="match status" value="1"/>
</dbReference>
<name>A0A7T1F2A2_ATRLM</name>
<dbReference type="InterPro" id="IPR000257">
    <property type="entry name" value="Uroporphyrinogen_deCOase"/>
</dbReference>
<dbReference type="InterPro" id="IPR052024">
    <property type="entry name" value="Methanogen_methyltrans"/>
</dbReference>